<dbReference type="AlphaFoldDB" id="A0AAW1MHS7"/>
<protein>
    <recommendedName>
        <fullName evidence="3">Secreted protein</fullName>
    </recommendedName>
</protein>
<evidence type="ECO:0008006" key="3">
    <source>
        <dbReference type="Google" id="ProtNLM"/>
    </source>
</evidence>
<comment type="caution">
    <text evidence="1">The sequence shown here is derived from an EMBL/GenBank/DDBJ whole genome shotgun (WGS) entry which is preliminary data.</text>
</comment>
<evidence type="ECO:0000313" key="2">
    <source>
        <dbReference type="Proteomes" id="UP001458880"/>
    </source>
</evidence>
<gene>
    <name evidence="1" type="ORF">QE152_g6609</name>
</gene>
<reference evidence="1 2" key="1">
    <citation type="journal article" date="2024" name="BMC Genomics">
        <title>De novo assembly and annotation of Popillia japonica's genome with initial clues to its potential as an invasive pest.</title>
        <authorList>
            <person name="Cucini C."/>
            <person name="Boschi S."/>
            <person name="Funari R."/>
            <person name="Cardaioli E."/>
            <person name="Iannotti N."/>
            <person name="Marturano G."/>
            <person name="Paoli F."/>
            <person name="Bruttini M."/>
            <person name="Carapelli A."/>
            <person name="Frati F."/>
            <person name="Nardi F."/>
        </authorList>
    </citation>
    <scope>NUCLEOTIDE SEQUENCE [LARGE SCALE GENOMIC DNA]</scope>
    <source>
        <strain evidence="1">DMR45628</strain>
    </source>
</reference>
<name>A0AAW1MHS7_POPJA</name>
<organism evidence="1 2">
    <name type="scientific">Popillia japonica</name>
    <name type="common">Japanese beetle</name>
    <dbReference type="NCBI Taxonomy" id="7064"/>
    <lineage>
        <taxon>Eukaryota</taxon>
        <taxon>Metazoa</taxon>
        <taxon>Ecdysozoa</taxon>
        <taxon>Arthropoda</taxon>
        <taxon>Hexapoda</taxon>
        <taxon>Insecta</taxon>
        <taxon>Pterygota</taxon>
        <taxon>Neoptera</taxon>
        <taxon>Endopterygota</taxon>
        <taxon>Coleoptera</taxon>
        <taxon>Polyphaga</taxon>
        <taxon>Scarabaeiformia</taxon>
        <taxon>Scarabaeidae</taxon>
        <taxon>Rutelinae</taxon>
        <taxon>Popillia</taxon>
    </lineage>
</organism>
<keyword evidence="2" id="KW-1185">Reference proteome</keyword>
<dbReference type="Proteomes" id="UP001458880">
    <property type="component" value="Unassembled WGS sequence"/>
</dbReference>
<dbReference type="EMBL" id="JASPKY010000045">
    <property type="protein sequence ID" value="KAK9745776.1"/>
    <property type="molecule type" value="Genomic_DNA"/>
</dbReference>
<accession>A0AAW1MHS7</accession>
<evidence type="ECO:0000313" key="1">
    <source>
        <dbReference type="EMBL" id="KAK9745776.1"/>
    </source>
</evidence>
<sequence length="105" mass="11772">MFSFLAKARPPYSVPAIRMCLCIVQSEKSSTTPSVVWHSPCTIRSRSRDAAENPERKINQPVHAALGHRPFSDSVHGSVLRSRHARIELGLEEARTVAGRDRWLP</sequence>
<proteinExistence type="predicted"/>